<dbReference type="PANTHER" id="PTHR43811:SF19">
    <property type="entry name" value="39 KDA FK506-BINDING NUCLEAR PROTEIN"/>
    <property type="match status" value="1"/>
</dbReference>
<organism evidence="9 10">
    <name type="scientific">gamma proteobacterium HTCC2207</name>
    <dbReference type="NCBI Taxonomy" id="314287"/>
    <lineage>
        <taxon>Bacteria</taxon>
        <taxon>Pseudomonadati</taxon>
        <taxon>Pseudomonadota</taxon>
        <taxon>Gammaproteobacteria</taxon>
        <taxon>Cellvibrionales</taxon>
        <taxon>Porticoccaceae</taxon>
        <taxon>SAR92 clade</taxon>
    </lineage>
</organism>
<dbReference type="Pfam" id="PF00254">
    <property type="entry name" value="FKBP_C"/>
    <property type="match status" value="1"/>
</dbReference>
<evidence type="ECO:0000256" key="5">
    <source>
        <dbReference type="PROSITE-ProRule" id="PRU00277"/>
    </source>
</evidence>
<evidence type="ECO:0000256" key="7">
    <source>
        <dbReference type="SAM" id="Coils"/>
    </source>
</evidence>
<dbReference type="Gene3D" id="1.10.287.460">
    <property type="entry name" value="Peptidyl-prolyl cis-trans isomerase, FKBP-type, N-terminal domain"/>
    <property type="match status" value="1"/>
</dbReference>
<name>Q1YVC2_9GAMM</name>
<evidence type="ECO:0000256" key="2">
    <source>
        <dbReference type="ARBA" id="ARBA00006577"/>
    </source>
</evidence>
<keyword evidence="3 5" id="KW-0697">Rotamase</keyword>
<gene>
    <name evidence="9" type="ORF">GB2207_08256</name>
</gene>
<dbReference type="HOGENOM" id="CLU_013615_0_2_6"/>
<dbReference type="PROSITE" id="PS51257">
    <property type="entry name" value="PROKAR_LIPOPROTEIN"/>
    <property type="match status" value="1"/>
</dbReference>
<evidence type="ECO:0000259" key="8">
    <source>
        <dbReference type="PROSITE" id="PS50059"/>
    </source>
</evidence>
<dbReference type="InterPro" id="IPR046357">
    <property type="entry name" value="PPIase_dom_sf"/>
</dbReference>
<dbReference type="Pfam" id="PF01346">
    <property type="entry name" value="FKBP_N"/>
    <property type="match status" value="1"/>
</dbReference>
<comment type="catalytic activity">
    <reaction evidence="1 5 6">
        <text>[protein]-peptidylproline (omega=180) = [protein]-peptidylproline (omega=0)</text>
        <dbReference type="Rhea" id="RHEA:16237"/>
        <dbReference type="Rhea" id="RHEA-COMP:10747"/>
        <dbReference type="Rhea" id="RHEA-COMP:10748"/>
        <dbReference type="ChEBI" id="CHEBI:83833"/>
        <dbReference type="ChEBI" id="CHEBI:83834"/>
        <dbReference type="EC" id="5.2.1.8"/>
    </reaction>
</comment>
<dbReference type="eggNOG" id="COG0545">
    <property type="taxonomic scope" value="Bacteria"/>
</dbReference>
<sequence length="256" mass="27373">MINQRKVKEINMKKILPIALLFVIAACDSQTSDTSTQAATTASLDSHSQRISYLMGLDNGKNIRGIGMEIDAEAFNQGFVDGLDEKSPLLTEEQIAETIQRFETEMTAKRDEMEKAQQQATAMQSEGNIKEGADFLAANGAKEGVITTASGLQYKVLTAGTGTIPTADSTVEVHYSGRLLDGTEFDSSVKRGVPAQFGVTQVIPGWTEALQLMPQGSKWELYIPAALAYGPGGAGPIGPNSVLVFEVELLNANIDG</sequence>
<evidence type="ECO:0000256" key="6">
    <source>
        <dbReference type="RuleBase" id="RU003915"/>
    </source>
</evidence>
<evidence type="ECO:0000313" key="9">
    <source>
        <dbReference type="EMBL" id="EAS47786.1"/>
    </source>
</evidence>
<evidence type="ECO:0000256" key="3">
    <source>
        <dbReference type="ARBA" id="ARBA00023110"/>
    </source>
</evidence>
<keyword evidence="4 5" id="KW-0413">Isomerase</keyword>
<dbReference type="Proteomes" id="UP000005555">
    <property type="component" value="Unassembled WGS sequence"/>
</dbReference>
<evidence type="ECO:0000256" key="1">
    <source>
        <dbReference type="ARBA" id="ARBA00000971"/>
    </source>
</evidence>
<dbReference type="SUPFAM" id="SSF54534">
    <property type="entry name" value="FKBP-like"/>
    <property type="match status" value="1"/>
</dbReference>
<comment type="similarity">
    <text evidence="2 6">Belongs to the FKBP-type PPIase family.</text>
</comment>
<dbReference type="STRING" id="314287.GB2207_08256"/>
<dbReference type="InterPro" id="IPR000774">
    <property type="entry name" value="PPIase_FKBP_N"/>
</dbReference>
<comment type="caution">
    <text evidence="9">The sequence shown here is derived from an EMBL/GenBank/DDBJ whole genome shotgun (WGS) entry which is preliminary data.</text>
</comment>
<feature type="domain" description="PPIase FKBP-type" evidence="8">
    <location>
        <begin position="168"/>
        <end position="253"/>
    </location>
</feature>
<reference evidence="9 10" key="1">
    <citation type="submission" date="2006-03" db="EMBL/GenBank/DDBJ databases">
        <authorList>
            <person name="Giovannoni S.J."/>
            <person name="Cho J.-C."/>
            <person name="Ferriera S."/>
            <person name="Johnson J."/>
            <person name="Kravitz S."/>
            <person name="Halpern A."/>
            <person name="Remington K."/>
            <person name="Beeson K."/>
            <person name="Tran B."/>
            <person name="Rogers Y.-H."/>
            <person name="Friedman R."/>
            <person name="Venter J.C."/>
        </authorList>
    </citation>
    <scope>NUCLEOTIDE SEQUENCE [LARGE SCALE GENOMIC DNA]</scope>
    <source>
        <strain evidence="9 10">HTCC2207</strain>
    </source>
</reference>
<dbReference type="Gene3D" id="3.10.50.40">
    <property type="match status" value="1"/>
</dbReference>
<evidence type="ECO:0000313" key="10">
    <source>
        <dbReference type="Proteomes" id="UP000005555"/>
    </source>
</evidence>
<dbReference type="InterPro" id="IPR036944">
    <property type="entry name" value="PPIase_FKBP_N_sf"/>
</dbReference>
<dbReference type="EC" id="5.2.1.8" evidence="6"/>
<keyword evidence="10" id="KW-1185">Reference proteome</keyword>
<feature type="coiled-coil region" evidence="7">
    <location>
        <begin position="99"/>
        <end position="126"/>
    </location>
</feature>
<dbReference type="EMBL" id="AAPI01000001">
    <property type="protein sequence ID" value="EAS47786.1"/>
    <property type="molecule type" value="Genomic_DNA"/>
</dbReference>
<accession>Q1YVC2</accession>
<dbReference type="InterPro" id="IPR001179">
    <property type="entry name" value="PPIase_FKBP_dom"/>
</dbReference>
<dbReference type="GO" id="GO:0003755">
    <property type="term" value="F:peptidyl-prolyl cis-trans isomerase activity"/>
    <property type="evidence" value="ECO:0007669"/>
    <property type="project" value="UniProtKB-UniRule"/>
</dbReference>
<dbReference type="PROSITE" id="PS50059">
    <property type="entry name" value="FKBP_PPIASE"/>
    <property type="match status" value="1"/>
</dbReference>
<keyword evidence="7" id="KW-0175">Coiled coil</keyword>
<dbReference type="GO" id="GO:0006457">
    <property type="term" value="P:protein folding"/>
    <property type="evidence" value="ECO:0007669"/>
    <property type="project" value="InterPro"/>
</dbReference>
<evidence type="ECO:0000256" key="4">
    <source>
        <dbReference type="ARBA" id="ARBA00023235"/>
    </source>
</evidence>
<proteinExistence type="inferred from homology"/>
<protein>
    <recommendedName>
        <fullName evidence="6">Peptidyl-prolyl cis-trans isomerase</fullName>
        <ecNumber evidence="6">5.2.1.8</ecNumber>
    </recommendedName>
</protein>
<dbReference type="PANTHER" id="PTHR43811">
    <property type="entry name" value="FKBP-TYPE PEPTIDYL-PROLYL CIS-TRANS ISOMERASE FKPA"/>
    <property type="match status" value="1"/>
</dbReference>
<dbReference type="AlphaFoldDB" id="Q1YVC2"/>